<accession>A0AAV7E804</accession>
<dbReference type="InterPro" id="IPR033249">
    <property type="entry name" value="CLE_plant"/>
</dbReference>
<reference evidence="2 3" key="1">
    <citation type="submission" date="2021-07" db="EMBL/GenBank/DDBJ databases">
        <title>The Aristolochia fimbriata genome: insights into angiosperm evolution, floral development and chemical biosynthesis.</title>
        <authorList>
            <person name="Jiao Y."/>
        </authorList>
    </citation>
    <scope>NUCLEOTIDE SEQUENCE [LARGE SCALE GENOMIC DNA]</scope>
    <source>
        <strain evidence="2">IBCAS-2021</strain>
        <tissue evidence="2">Leaf</tissue>
    </source>
</reference>
<keyword evidence="3" id="KW-1185">Reference proteome</keyword>
<dbReference type="PANTHER" id="PTHR34545">
    <property type="entry name" value="CLAVATA3/ESR (CLE)-RELATED PROTEIN 22"/>
    <property type="match status" value="1"/>
</dbReference>
<name>A0AAV7E804_ARIFI</name>
<proteinExistence type="predicted"/>
<comment type="caution">
    <text evidence="2">The sequence shown here is derived from an EMBL/GenBank/DDBJ whole genome shotgun (WGS) entry which is preliminary data.</text>
</comment>
<organism evidence="2 3">
    <name type="scientific">Aristolochia fimbriata</name>
    <name type="common">White veined hardy Dutchman's pipe vine</name>
    <dbReference type="NCBI Taxonomy" id="158543"/>
    <lineage>
        <taxon>Eukaryota</taxon>
        <taxon>Viridiplantae</taxon>
        <taxon>Streptophyta</taxon>
        <taxon>Embryophyta</taxon>
        <taxon>Tracheophyta</taxon>
        <taxon>Spermatophyta</taxon>
        <taxon>Magnoliopsida</taxon>
        <taxon>Magnoliidae</taxon>
        <taxon>Piperales</taxon>
        <taxon>Aristolochiaceae</taxon>
        <taxon>Aristolochia</taxon>
    </lineage>
</organism>
<dbReference type="Proteomes" id="UP000825729">
    <property type="component" value="Unassembled WGS sequence"/>
</dbReference>
<evidence type="ECO:0000313" key="3">
    <source>
        <dbReference type="Proteomes" id="UP000825729"/>
    </source>
</evidence>
<evidence type="ECO:0000313" key="2">
    <source>
        <dbReference type="EMBL" id="KAG9443622.1"/>
    </source>
</evidence>
<dbReference type="EMBL" id="JAINDJ010000006">
    <property type="protein sequence ID" value="KAG9443622.1"/>
    <property type="molecule type" value="Genomic_DNA"/>
</dbReference>
<evidence type="ECO:0000256" key="1">
    <source>
        <dbReference type="SAM" id="MobiDB-lite"/>
    </source>
</evidence>
<feature type="compositionally biased region" description="Basic and acidic residues" evidence="1">
    <location>
        <begin position="75"/>
        <end position="93"/>
    </location>
</feature>
<dbReference type="PANTHER" id="PTHR34545:SF7">
    <property type="entry name" value="CLAVATA3_ESR (CLE)-RELATED PROTEIN 16"/>
    <property type="match status" value="1"/>
</dbReference>
<sequence>MDETSGSRSRGAAARRTEVAKCTTAVLCLWVILILAQSCCLSSAGAAGLSPSFRPRTGFLNLAPVPVVLPPSTEFRGDDGERDPDLLIADEKRKVHTGPNPLHNK</sequence>
<dbReference type="GO" id="GO:0048731">
    <property type="term" value="P:system development"/>
    <property type="evidence" value="ECO:0007669"/>
    <property type="project" value="InterPro"/>
</dbReference>
<dbReference type="AlphaFoldDB" id="A0AAV7E804"/>
<feature type="region of interest" description="Disordered" evidence="1">
    <location>
        <begin position="67"/>
        <end position="105"/>
    </location>
</feature>
<gene>
    <name evidence="2" type="ORF">H6P81_014962</name>
</gene>
<protein>
    <submittedName>
        <fullName evidence="2">Uncharacterized protein</fullName>
    </submittedName>
</protein>